<evidence type="ECO:0000313" key="2">
    <source>
        <dbReference type="Proteomes" id="UP000034508"/>
    </source>
</evidence>
<name>A0A0G0FLL7_9BACT</name>
<sequence>MKKGKKWLFKKPQGPAKRKYSSHGTVGEIVCDGCGTIHPELNQNEVSRGYLVMCDYQIVEECCGAVLDRLYDFFGEMFFEMWSDEFQKDPLAKKHIYTRTCVECMIRAWNKVATKENIESETILAQLPLS</sequence>
<gene>
    <name evidence="1" type="ORF">US31_C0002G0037</name>
</gene>
<dbReference type="AlphaFoldDB" id="A0A0G0FLL7"/>
<protein>
    <submittedName>
        <fullName evidence="1">Uncharacterized protein</fullName>
    </submittedName>
</protein>
<reference evidence="1 2" key="1">
    <citation type="journal article" date="2015" name="Nature">
        <title>rRNA introns, odd ribosomes, and small enigmatic genomes across a large radiation of phyla.</title>
        <authorList>
            <person name="Brown C.T."/>
            <person name="Hug L.A."/>
            <person name="Thomas B.C."/>
            <person name="Sharon I."/>
            <person name="Castelle C.J."/>
            <person name="Singh A."/>
            <person name="Wilkins M.J."/>
            <person name="Williams K.H."/>
            <person name="Banfield J.F."/>
        </authorList>
    </citation>
    <scope>NUCLEOTIDE SEQUENCE [LARGE SCALE GENOMIC DNA]</scope>
</reference>
<comment type="caution">
    <text evidence="1">The sequence shown here is derived from an EMBL/GenBank/DDBJ whole genome shotgun (WGS) entry which is preliminary data.</text>
</comment>
<dbReference type="EMBL" id="LBSM01000002">
    <property type="protein sequence ID" value="KKQ18692.1"/>
    <property type="molecule type" value="Genomic_DNA"/>
</dbReference>
<proteinExistence type="predicted"/>
<evidence type="ECO:0000313" key="1">
    <source>
        <dbReference type="EMBL" id="KKQ18692.1"/>
    </source>
</evidence>
<organism evidence="1 2">
    <name type="scientific">Berkelbacteria bacterium GW2011_GWA1_36_9</name>
    <dbReference type="NCBI Taxonomy" id="1618331"/>
    <lineage>
        <taxon>Bacteria</taxon>
        <taxon>Candidatus Berkelbacteria</taxon>
    </lineage>
</organism>
<dbReference type="Proteomes" id="UP000034508">
    <property type="component" value="Unassembled WGS sequence"/>
</dbReference>
<accession>A0A0G0FLL7</accession>